<dbReference type="RefSeq" id="WP_228103537.1">
    <property type="nucleotide sequence ID" value="NZ_CP101637.1"/>
</dbReference>
<keyword evidence="6" id="KW-1185">Reference proteome</keyword>
<dbReference type="CDD" id="cd00609">
    <property type="entry name" value="AAT_like"/>
    <property type="match status" value="1"/>
</dbReference>
<organism evidence="5 6">
    <name type="scientific">Terrisporobacter mayombei</name>
    <dbReference type="NCBI Taxonomy" id="1541"/>
    <lineage>
        <taxon>Bacteria</taxon>
        <taxon>Bacillati</taxon>
        <taxon>Bacillota</taxon>
        <taxon>Clostridia</taxon>
        <taxon>Peptostreptococcales</taxon>
        <taxon>Peptostreptococcaceae</taxon>
        <taxon>Terrisporobacter</taxon>
    </lineage>
</organism>
<dbReference type="GO" id="GO:0004400">
    <property type="term" value="F:histidinol-phosphate transaminase activity"/>
    <property type="evidence" value="ECO:0007669"/>
    <property type="project" value="UniProtKB-EC"/>
</dbReference>
<dbReference type="InterPro" id="IPR015421">
    <property type="entry name" value="PyrdxlP-dep_Trfase_major"/>
</dbReference>
<accession>A0ABY9Q098</accession>
<dbReference type="Gene3D" id="3.40.640.10">
    <property type="entry name" value="Type I PLP-dependent aspartate aminotransferase-like (Major domain)"/>
    <property type="match status" value="1"/>
</dbReference>
<keyword evidence="1 5" id="KW-0032">Aminotransferase</keyword>
<reference evidence="5 6" key="1">
    <citation type="submission" date="2022-07" db="EMBL/GenBank/DDBJ databases">
        <title>Genome sequence of Terrisporobacter mayombei DSM6539.</title>
        <authorList>
            <person name="Boeer T."/>
            <person name="Bengelsdorf F.R."/>
            <person name="Daniel R."/>
            <person name="Poehlein A."/>
        </authorList>
    </citation>
    <scope>NUCLEOTIDE SEQUENCE [LARGE SCALE GENOMIC DNA]</scope>
    <source>
        <strain evidence="5 6">DSM 6539</strain>
    </source>
</reference>
<keyword evidence="2 5" id="KW-0808">Transferase</keyword>
<name>A0ABY9Q098_9FIRM</name>
<dbReference type="EC" id="2.6.1.9" evidence="5"/>
<sequence length="259" mass="29877">MNYKVSRCIVEETFLSYAKEENLSEICIDCYGGINNITFSTNVKNAFEKLNYSALKNYPRGNSLKESIKSYWSRRVDLSFNNIILTEGSINGIYLCNKLFLKPDDNVLGYTPQFPEYAMDVKMHGGNFNYYALKEENNHVFNENEFIKLINKTHKLIYLDNPNNPTGQIISLKQIEKIIKLSKNHDIVVIVDEAYGDYMNTENSAINLINKYDNIIILKTFSKFFALAGIRAGYMIVPNNFYNLINKISNPYCINEIGR</sequence>
<evidence type="ECO:0000259" key="4">
    <source>
        <dbReference type="Pfam" id="PF00155"/>
    </source>
</evidence>
<dbReference type="EMBL" id="CP101637">
    <property type="protein sequence ID" value="WMT81378.1"/>
    <property type="molecule type" value="Genomic_DNA"/>
</dbReference>
<evidence type="ECO:0000256" key="1">
    <source>
        <dbReference type="ARBA" id="ARBA00022576"/>
    </source>
</evidence>
<proteinExistence type="predicted"/>
<dbReference type="InterPro" id="IPR004839">
    <property type="entry name" value="Aminotransferase_I/II_large"/>
</dbReference>
<keyword evidence="3" id="KW-0663">Pyridoxal phosphate</keyword>
<dbReference type="Proteomes" id="UP001235030">
    <property type="component" value="Chromosome"/>
</dbReference>
<dbReference type="InterPro" id="IPR050106">
    <property type="entry name" value="HistidinolP_aminotransfase"/>
</dbReference>
<dbReference type="PANTHER" id="PTHR43643:SF3">
    <property type="entry name" value="HISTIDINOL-PHOSPHATE AMINOTRANSFERASE"/>
    <property type="match status" value="1"/>
</dbReference>
<dbReference type="InterPro" id="IPR015424">
    <property type="entry name" value="PyrdxlP-dep_Trfase"/>
</dbReference>
<feature type="domain" description="Aminotransferase class I/classII large" evidence="4">
    <location>
        <begin position="41"/>
        <end position="256"/>
    </location>
</feature>
<evidence type="ECO:0000256" key="2">
    <source>
        <dbReference type="ARBA" id="ARBA00022679"/>
    </source>
</evidence>
<evidence type="ECO:0000313" key="5">
    <source>
        <dbReference type="EMBL" id="WMT81378.1"/>
    </source>
</evidence>
<gene>
    <name evidence="5" type="primary">hisC_3</name>
    <name evidence="5" type="ORF">TEMA_17180</name>
</gene>
<evidence type="ECO:0000313" key="6">
    <source>
        <dbReference type="Proteomes" id="UP001235030"/>
    </source>
</evidence>
<dbReference type="PANTHER" id="PTHR43643">
    <property type="entry name" value="HISTIDINOL-PHOSPHATE AMINOTRANSFERASE 2"/>
    <property type="match status" value="1"/>
</dbReference>
<protein>
    <submittedName>
        <fullName evidence="5">Histidinol-phosphate aminotransferase</fullName>
        <ecNumber evidence="5">2.6.1.9</ecNumber>
    </submittedName>
</protein>
<evidence type="ECO:0000256" key="3">
    <source>
        <dbReference type="ARBA" id="ARBA00022898"/>
    </source>
</evidence>
<dbReference type="Pfam" id="PF00155">
    <property type="entry name" value="Aminotran_1_2"/>
    <property type="match status" value="1"/>
</dbReference>
<dbReference type="SUPFAM" id="SSF53383">
    <property type="entry name" value="PLP-dependent transferases"/>
    <property type="match status" value="1"/>
</dbReference>